<proteinExistence type="inferred from homology"/>
<dbReference type="STRING" id="408657.SAMN04487995_5118"/>
<dbReference type="Pfam" id="PF00106">
    <property type="entry name" value="adh_short"/>
    <property type="match status" value="1"/>
</dbReference>
<evidence type="ECO:0000256" key="2">
    <source>
        <dbReference type="ARBA" id="ARBA00023002"/>
    </source>
</evidence>
<reference evidence="4 5" key="1">
    <citation type="submission" date="2016-10" db="EMBL/GenBank/DDBJ databases">
        <authorList>
            <person name="de Groot N.N."/>
        </authorList>
    </citation>
    <scope>NUCLEOTIDE SEQUENCE [LARGE SCALE GENOMIC DNA]</scope>
    <source>
        <strain evidence="4 5">DSM 19938</strain>
    </source>
</reference>
<dbReference type="NCBIfam" id="NF005065">
    <property type="entry name" value="PRK06482.1"/>
    <property type="match status" value="1"/>
</dbReference>
<dbReference type="Proteomes" id="UP000199532">
    <property type="component" value="Unassembled WGS sequence"/>
</dbReference>
<gene>
    <name evidence="4" type="ORF">SAMN04487995_5118</name>
</gene>
<dbReference type="InterPro" id="IPR002347">
    <property type="entry name" value="SDR_fam"/>
</dbReference>
<dbReference type="SUPFAM" id="SSF51735">
    <property type="entry name" value="NAD(P)-binding Rossmann-fold domains"/>
    <property type="match status" value="1"/>
</dbReference>
<evidence type="ECO:0000256" key="1">
    <source>
        <dbReference type="ARBA" id="ARBA00006484"/>
    </source>
</evidence>
<dbReference type="AlphaFoldDB" id="A0A1H6ZMK0"/>
<dbReference type="InterPro" id="IPR051911">
    <property type="entry name" value="SDR_oxidoreductase"/>
</dbReference>
<comment type="similarity">
    <text evidence="1 3">Belongs to the short-chain dehydrogenases/reductases (SDR) family.</text>
</comment>
<name>A0A1H6ZMK0_9BACT</name>
<dbReference type="CDD" id="cd05374">
    <property type="entry name" value="17beta-HSD-like_SDR_c"/>
    <property type="match status" value="1"/>
</dbReference>
<evidence type="ECO:0000313" key="5">
    <source>
        <dbReference type="Proteomes" id="UP000199532"/>
    </source>
</evidence>
<keyword evidence="5" id="KW-1185">Reference proteome</keyword>
<organism evidence="4 5">
    <name type="scientific">Dyadobacter koreensis</name>
    <dbReference type="NCBI Taxonomy" id="408657"/>
    <lineage>
        <taxon>Bacteria</taxon>
        <taxon>Pseudomonadati</taxon>
        <taxon>Bacteroidota</taxon>
        <taxon>Cytophagia</taxon>
        <taxon>Cytophagales</taxon>
        <taxon>Spirosomataceae</taxon>
        <taxon>Dyadobacter</taxon>
    </lineage>
</organism>
<dbReference type="EMBL" id="FNXY01000009">
    <property type="protein sequence ID" value="SEJ53394.1"/>
    <property type="molecule type" value="Genomic_DNA"/>
</dbReference>
<dbReference type="PANTHER" id="PTHR43976">
    <property type="entry name" value="SHORT CHAIN DEHYDROGENASE"/>
    <property type="match status" value="1"/>
</dbReference>
<evidence type="ECO:0000313" key="4">
    <source>
        <dbReference type="EMBL" id="SEJ53394.1"/>
    </source>
</evidence>
<dbReference type="PRINTS" id="PR00080">
    <property type="entry name" value="SDRFAMILY"/>
</dbReference>
<dbReference type="InterPro" id="IPR036291">
    <property type="entry name" value="NAD(P)-bd_dom_sf"/>
</dbReference>
<dbReference type="GO" id="GO:0016491">
    <property type="term" value="F:oxidoreductase activity"/>
    <property type="evidence" value="ECO:0007669"/>
    <property type="project" value="UniProtKB-KW"/>
</dbReference>
<protein>
    <submittedName>
        <fullName evidence="4">NADP-dependent 3-hydroxy acid dehydrogenase YdfG</fullName>
    </submittedName>
</protein>
<dbReference type="Gene3D" id="3.40.50.720">
    <property type="entry name" value="NAD(P)-binding Rossmann-like Domain"/>
    <property type="match status" value="1"/>
</dbReference>
<dbReference type="PRINTS" id="PR00081">
    <property type="entry name" value="GDHRDH"/>
</dbReference>
<keyword evidence="2" id="KW-0560">Oxidoreductase</keyword>
<sequence>MIFMKTWFITGTSSGLGRVLTEKLLEQGNRVFATVRKADALKDLKERFGNNLVVEILDVTDTEAIRQVVSKAFTEFERIDVIVNNAGYALFCAAEEANDDQIRLQIDTNIVGSIQVIRAALPFLRAQGYGRILQLSSAGGQTTYPNFSFYHTTKWAVEGFCETLAQEIAPFNIGVTIVEPGAHKTSFGTAMATAPTMHVYDQTPAGDVRRAVYNGTFPINGDVNKTVQAMIDSVEIEPAPRRLALGLDAYRDMRASLISRLEALDAQKDLALASEIDN</sequence>
<evidence type="ECO:0000256" key="3">
    <source>
        <dbReference type="RuleBase" id="RU000363"/>
    </source>
</evidence>
<dbReference type="PANTHER" id="PTHR43976:SF16">
    <property type="entry name" value="SHORT-CHAIN DEHYDROGENASE_REDUCTASE FAMILY PROTEIN"/>
    <property type="match status" value="1"/>
</dbReference>
<accession>A0A1H6ZMK0</accession>